<evidence type="ECO:0000313" key="5">
    <source>
        <dbReference type="Proteomes" id="UP000671862"/>
    </source>
</evidence>
<dbReference type="Pfam" id="PF05175">
    <property type="entry name" value="MTS"/>
    <property type="match status" value="1"/>
</dbReference>
<reference evidence="4 5" key="1">
    <citation type="submission" date="2021-03" db="EMBL/GenBank/DDBJ databases">
        <title>Thermosipho ferrireducens sp.nov., an anaerobic thermophilic iron-reducing bacterium isolated from a deep-sea hydrothermal sulfide deposits.</title>
        <authorList>
            <person name="Zeng X."/>
            <person name="Chen Y."/>
            <person name="Shao Z."/>
        </authorList>
    </citation>
    <scope>NUCLEOTIDE SEQUENCE [LARGE SCALE GENOMIC DNA]</scope>
    <source>
        <strain evidence="4 5">JL129W03</strain>
    </source>
</reference>
<dbReference type="SUPFAM" id="SSF53335">
    <property type="entry name" value="S-adenosyl-L-methionine-dependent methyltransferases"/>
    <property type="match status" value="1"/>
</dbReference>
<name>A0ABX7S6V0_9BACT</name>
<dbReference type="RefSeq" id="WP_207566352.1">
    <property type="nucleotide sequence ID" value="NZ_CP071446.1"/>
</dbReference>
<protein>
    <submittedName>
        <fullName evidence="4">Class I SAM-dependent methyltransferase</fullName>
    </submittedName>
</protein>
<evidence type="ECO:0000259" key="3">
    <source>
        <dbReference type="Pfam" id="PF05175"/>
    </source>
</evidence>
<dbReference type="GO" id="GO:0008168">
    <property type="term" value="F:methyltransferase activity"/>
    <property type="evidence" value="ECO:0007669"/>
    <property type="project" value="UniProtKB-KW"/>
</dbReference>
<keyword evidence="2" id="KW-0808">Transferase</keyword>
<accession>A0ABX7S6V0</accession>
<evidence type="ECO:0000256" key="1">
    <source>
        <dbReference type="ARBA" id="ARBA00022603"/>
    </source>
</evidence>
<dbReference type="GO" id="GO:0032259">
    <property type="term" value="P:methylation"/>
    <property type="evidence" value="ECO:0007669"/>
    <property type="project" value="UniProtKB-KW"/>
</dbReference>
<keyword evidence="1 4" id="KW-0489">Methyltransferase</keyword>
<feature type="domain" description="Methyltransferase small" evidence="3">
    <location>
        <begin position="29"/>
        <end position="193"/>
    </location>
</feature>
<dbReference type="CDD" id="cd02440">
    <property type="entry name" value="AdoMet_MTases"/>
    <property type="match status" value="1"/>
</dbReference>
<organism evidence="4 5">
    <name type="scientific">Thermosipho ferrireducens</name>
    <dbReference type="NCBI Taxonomy" id="2571116"/>
    <lineage>
        <taxon>Bacteria</taxon>
        <taxon>Thermotogati</taxon>
        <taxon>Thermotogota</taxon>
        <taxon>Thermotogae</taxon>
        <taxon>Thermotogales</taxon>
        <taxon>Fervidobacteriaceae</taxon>
        <taxon>Thermosipho</taxon>
    </lineage>
</organism>
<proteinExistence type="predicted"/>
<dbReference type="InterPro" id="IPR007848">
    <property type="entry name" value="Small_mtfrase_dom"/>
</dbReference>
<dbReference type="Proteomes" id="UP000671862">
    <property type="component" value="Chromosome"/>
</dbReference>
<dbReference type="EMBL" id="CP071446">
    <property type="protein sequence ID" value="QTA37628.1"/>
    <property type="molecule type" value="Genomic_DNA"/>
</dbReference>
<keyword evidence="5" id="KW-1185">Reference proteome</keyword>
<dbReference type="PANTHER" id="PTHR47816">
    <property type="entry name" value="RIBOSOMAL RNA SMALL SUBUNIT METHYLTRANSFERASE C"/>
    <property type="match status" value="1"/>
</dbReference>
<dbReference type="InterPro" id="IPR029063">
    <property type="entry name" value="SAM-dependent_MTases_sf"/>
</dbReference>
<sequence>MFEHYYTQKPTTPLRIKYAELILKNAHKYIFKTPSGVYSFGKIDKASKILIEHSIAKSGKVLDLGCGYGVIGITLKKEYPEIELYMSDINERAVEFAKINAKDNNVEATIKAGNLYSVWENMVFDHIVSNPPIVAGKKVWMEIVEKAPEFLKDGGTLEIVAFHNKGGKRIKEFMNEIFGNVKDTWKEGGIRVYLSVKE</sequence>
<dbReference type="InterPro" id="IPR046977">
    <property type="entry name" value="RsmC/RlmG"/>
</dbReference>
<dbReference type="Gene3D" id="3.40.50.150">
    <property type="entry name" value="Vaccinia Virus protein VP39"/>
    <property type="match status" value="1"/>
</dbReference>
<evidence type="ECO:0000256" key="2">
    <source>
        <dbReference type="ARBA" id="ARBA00022679"/>
    </source>
</evidence>
<gene>
    <name evidence="4" type="ORF">JYK00_07810</name>
</gene>
<dbReference type="PANTHER" id="PTHR47816:SF4">
    <property type="entry name" value="RIBOSOMAL RNA SMALL SUBUNIT METHYLTRANSFERASE C"/>
    <property type="match status" value="1"/>
</dbReference>
<evidence type="ECO:0000313" key="4">
    <source>
        <dbReference type="EMBL" id="QTA37628.1"/>
    </source>
</evidence>